<dbReference type="EMBL" id="FZNZ01000031">
    <property type="protein sequence ID" value="SNS03607.1"/>
    <property type="molecule type" value="Genomic_DNA"/>
</dbReference>
<dbReference type="Gene3D" id="3.40.50.150">
    <property type="entry name" value="Vaccinia Virus protein VP39"/>
    <property type="match status" value="1"/>
</dbReference>
<sequence>MDEIIYMNNSEVRHITLPIWLDNLLFNKLSAIYSRKKKDLVVLDWGQEDILGYLGTYFPRSYSESYLIFSKYLQNNYIQYQDKEELSVFDFGGGTGGELVGFIIAVSEQLSSIKKIRIKALDGNAHALRNLEQILDVVSAHTEIKLDCQLMPVVIDDFYDLKIVTDVITQAYDFIISFKAICEFVTCQQFEERNPYEHIINVFSPKLTDCGVICLADITSYNEVSNDWLPKMLDKASAACQVEIINRNSGFNEEFHTTHSRCNNDLSKIAWRIYRIKN</sequence>
<evidence type="ECO:0000313" key="1">
    <source>
        <dbReference type="EMBL" id="SNS03607.1"/>
    </source>
</evidence>
<organism evidence="1 2">
    <name type="scientific">Prevotella jejuni</name>
    <dbReference type="NCBI Taxonomy" id="1177574"/>
    <lineage>
        <taxon>Bacteria</taxon>
        <taxon>Pseudomonadati</taxon>
        <taxon>Bacteroidota</taxon>
        <taxon>Bacteroidia</taxon>
        <taxon>Bacteroidales</taxon>
        <taxon>Prevotellaceae</taxon>
        <taxon>Prevotella</taxon>
    </lineage>
</organism>
<accession>A0AA94IW60</accession>
<name>A0AA94IW60_9BACT</name>
<dbReference type="Proteomes" id="UP000198427">
    <property type="component" value="Unassembled WGS sequence"/>
</dbReference>
<reference evidence="1 2" key="1">
    <citation type="submission" date="2017-06" db="EMBL/GenBank/DDBJ databases">
        <authorList>
            <person name="Varghese N."/>
            <person name="Submissions S."/>
        </authorList>
    </citation>
    <scope>NUCLEOTIDE SEQUENCE [LARGE SCALE GENOMIC DNA]</scope>
    <source>
        <strain evidence="1 2">DSM 26989</strain>
    </source>
</reference>
<gene>
    <name evidence="1" type="ORF">SAMN06265364_13121</name>
</gene>
<protein>
    <submittedName>
        <fullName evidence="1">Uncharacterized protein</fullName>
    </submittedName>
</protein>
<proteinExistence type="predicted"/>
<comment type="caution">
    <text evidence="1">The sequence shown here is derived from an EMBL/GenBank/DDBJ whole genome shotgun (WGS) entry which is preliminary data.</text>
</comment>
<evidence type="ECO:0000313" key="2">
    <source>
        <dbReference type="Proteomes" id="UP000198427"/>
    </source>
</evidence>
<dbReference type="InterPro" id="IPR029063">
    <property type="entry name" value="SAM-dependent_MTases_sf"/>
</dbReference>
<dbReference type="AlphaFoldDB" id="A0AA94IW60"/>
<keyword evidence="2" id="KW-1185">Reference proteome</keyword>